<feature type="signal peptide" evidence="7">
    <location>
        <begin position="1"/>
        <end position="22"/>
    </location>
</feature>
<dbReference type="Proteomes" id="UP000624279">
    <property type="component" value="Unassembled WGS sequence"/>
</dbReference>
<dbReference type="Gene3D" id="3.90.226.10">
    <property type="entry name" value="2-enoyl-CoA Hydratase, Chain A, domain 1"/>
    <property type="match status" value="1"/>
</dbReference>
<dbReference type="InterPro" id="IPR004447">
    <property type="entry name" value="Peptidase_S41A"/>
</dbReference>
<dbReference type="Pfam" id="PF00595">
    <property type="entry name" value="PDZ"/>
    <property type="match status" value="1"/>
</dbReference>
<dbReference type="RefSeq" id="WP_186940095.1">
    <property type="nucleotide sequence ID" value="NZ_JACOGA010000001.1"/>
</dbReference>
<name>A0ABR6Y631_9BURK</name>
<dbReference type="SMART" id="SM00228">
    <property type="entry name" value="PDZ"/>
    <property type="match status" value="1"/>
</dbReference>
<dbReference type="PROSITE" id="PS50106">
    <property type="entry name" value="PDZ"/>
    <property type="match status" value="1"/>
</dbReference>
<protein>
    <submittedName>
        <fullName evidence="9">Carboxy terminal-processing peptidase</fullName>
    </submittedName>
</protein>
<dbReference type="SUPFAM" id="SSF52096">
    <property type="entry name" value="ClpP/crotonase"/>
    <property type="match status" value="1"/>
</dbReference>
<dbReference type="SUPFAM" id="SSF50156">
    <property type="entry name" value="PDZ domain-like"/>
    <property type="match status" value="1"/>
</dbReference>
<evidence type="ECO:0000256" key="5">
    <source>
        <dbReference type="RuleBase" id="RU004404"/>
    </source>
</evidence>
<reference evidence="9 10" key="1">
    <citation type="submission" date="2020-08" db="EMBL/GenBank/DDBJ databases">
        <title>Novel species isolated from subtropical streams in China.</title>
        <authorList>
            <person name="Lu H."/>
        </authorList>
    </citation>
    <scope>NUCLEOTIDE SEQUENCE [LARGE SCALE GENOMIC DNA]</scope>
    <source>
        <strain evidence="9 10">LX15W</strain>
    </source>
</reference>
<evidence type="ECO:0000256" key="7">
    <source>
        <dbReference type="SAM" id="SignalP"/>
    </source>
</evidence>
<comment type="caution">
    <text evidence="9">The sequence shown here is derived from an EMBL/GenBank/DDBJ whole genome shotgun (WGS) entry which is preliminary data.</text>
</comment>
<evidence type="ECO:0000256" key="6">
    <source>
        <dbReference type="SAM" id="MobiDB-lite"/>
    </source>
</evidence>
<evidence type="ECO:0000313" key="9">
    <source>
        <dbReference type="EMBL" id="MBC3872081.1"/>
    </source>
</evidence>
<proteinExistence type="inferred from homology"/>
<dbReference type="PANTHER" id="PTHR32060">
    <property type="entry name" value="TAIL-SPECIFIC PROTEASE"/>
    <property type="match status" value="1"/>
</dbReference>
<dbReference type="InterPro" id="IPR005151">
    <property type="entry name" value="Tail-specific_protease"/>
</dbReference>
<evidence type="ECO:0000256" key="2">
    <source>
        <dbReference type="ARBA" id="ARBA00022670"/>
    </source>
</evidence>
<dbReference type="EMBL" id="JACOGA010000001">
    <property type="protein sequence ID" value="MBC3872081.1"/>
    <property type="molecule type" value="Genomic_DNA"/>
</dbReference>
<gene>
    <name evidence="9" type="ORF">H8K55_00660</name>
</gene>
<sequence>MKKTLIGLAIAALAVSTHFAFAGASAPQTTVLEDNSPVVGSAKTALNFQPLPQQIQAANMTAEFFTRFHYKAVPLDDAMSEKIFDRYLKSLDGDRIFFIQSDIDKFSAARDKMDDAILGQDLTTPFAMFNLYHQRFRERLTYARELLNSTFDFSEKEVYRYQRDKEPWPQSEAQMRDVWRQRVKNDWLRLKLAGKDAAAIKSTLDKRYETTLTRMNKLKSEDVFQLFMNAYAMSVEPHTNYLGPKAAEDFDISMRLSMTGIGATLQDRDEMATVRELVPGSPAALSGKLKVGDRIVGVGQGAGSTPVDVMGWRLDDVVKLIRGPKDTTVLLDVLPADAGPDGAHKAVVLVRNKITLEQQAAKKTIQEVKTAEGTRRIGVIALPTFYQDFDARRRGDKDFKSATRDVAKLLTELKKEKVDSVLIDLRDNGGGSLNEAVELTSLFIGKGPVVQQRNSQGKVHIENDSAGVVAWDGPLGVMINRGSASASEIFAAAIQDYGRGLIIGENSFGKGTVQTVISLDQMARSDKPQYGDLKMTIAQFFRVNGGTTQLRGVTPDIAYPSFVDADSYGESSYDNALPWVQIKPANYHAVGNLKDVQAMLQVRHELRIAKDKEFQFIKEDIAEFQKQKEKKVISLNEEERRAERDLREKKNKEREAVRASLDGKVKVGGKNDASKLSAQDDGLQGSERSLASELAAEKASKEAKDVFLIEAAHILSDEIELIKSSKRLADKTISKASSSAKPKDME</sequence>
<evidence type="ECO:0000256" key="4">
    <source>
        <dbReference type="ARBA" id="ARBA00022825"/>
    </source>
</evidence>
<comment type="similarity">
    <text evidence="1 5">Belongs to the peptidase S41A family.</text>
</comment>
<dbReference type="Gene3D" id="2.30.42.10">
    <property type="match status" value="1"/>
</dbReference>
<feature type="domain" description="PDZ" evidence="8">
    <location>
        <begin position="251"/>
        <end position="330"/>
    </location>
</feature>
<dbReference type="Pfam" id="PF11818">
    <property type="entry name" value="DUF3340"/>
    <property type="match status" value="1"/>
</dbReference>
<keyword evidence="4 5" id="KW-0720">Serine protease</keyword>
<evidence type="ECO:0000256" key="1">
    <source>
        <dbReference type="ARBA" id="ARBA00009179"/>
    </source>
</evidence>
<dbReference type="CDD" id="cd06782">
    <property type="entry name" value="cpPDZ_CPP-like"/>
    <property type="match status" value="1"/>
</dbReference>
<organism evidence="9 10">
    <name type="scientific">Undibacterium flavidum</name>
    <dbReference type="NCBI Taxonomy" id="2762297"/>
    <lineage>
        <taxon>Bacteria</taxon>
        <taxon>Pseudomonadati</taxon>
        <taxon>Pseudomonadota</taxon>
        <taxon>Betaproteobacteria</taxon>
        <taxon>Burkholderiales</taxon>
        <taxon>Oxalobacteraceae</taxon>
        <taxon>Undibacterium</taxon>
    </lineage>
</organism>
<keyword evidence="10" id="KW-1185">Reference proteome</keyword>
<dbReference type="InterPro" id="IPR001478">
    <property type="entry name" value="PDZ"/>
</dbReference>
<dbReference type="NCBIfam" id="TIGR00225">
    <property type="entry name" value="prc"/>
    <property type="match status" value="1"/>
</dbReference>
<keyword evidence="7" id="KW-0732">Signal</keyword>
<dbReference type="SMART" id="SM00245">
    <property type="entry name" value="TSPc"/>
    <property type="match status" value="1"/>
</dbReference>
<accession>A0ABR6Y631</accession>
<keyword evidence="3 5" id="KW-0378">Hydrolase</keyword>
<dbReference type="Pfam" id="PF17804">
    <property type="entry name" value="TSP_NTD"/>
    <property type="match status" value="1"/>
</dbReference>
<feature type="chain" id="PRO_5045718158" evidence="7">
    <location>
        <begin position="23"/>
        <end position="746"/>
    </location>
</feature>
<dbReference type="CDD" id="cd07560">
    <property type="entry name" value="Peptidase_S41_CPP"/>
    <property type="match status" value="1"/>
</dbReference>
<feature type="compositionally biased region" description="Basic and acidic residues" evidence="6">
    <location>
        <begin position="638"/>
        <end position="665"/>
    </location>
</feature>
<feature type="region of interest" description="Disordered" evidence="6">
    <location>
        <begin position="638"/>
        <end position="691"/>
    </location>
</feature>
<evidence type="ECO:0000256" key="3">
    <source>
        <dbReference type="ARBA" id="ARBA00022801"/>
    </source>
</evidence>
<dbReference type="InterPro" id="IPR036034">
    <property type="entry name" value="PDZ_sf"/>
</dbReference>
<dbReference type="Pfam" id="PF03572">
    <property type="entry name" value="Peptidase_S41"/>
    <property type="match status" value="1"/>
</dbReference>
<evidence type="ECO:0000259" key="8">
    <source>
        <dbReference type="PROSITE" id="PS50106"/>
    </source>
</evidence>
<evidence type="ECO:0000313" key="10">
    <source>
        <dbReference type="Proteomes" id="UP000624279"/>
    </source>
</evidence>
<dbReference type="InterPro" id="IPR040573">
    <property type="entry name" value="TSP_N"/>
</dbReference>
<dbReference type="InterPro" id="IPR020992">
    <property type="entry name" value="Tail_Prtase_C"/>
</dbReference>
<dbReference type="PANTHER" id="PTHR32060:SF22">
    <property type="entry name" value="CARBOXYL-TERMINAL-PROCESSING PEPTIDASE 3, CHLOROPLASTIC"/>
    <property type="match status" value="1"/>
</dbReference>
<dbReference type="InterPro" id="IPR029045">
    <property type="entry name" value="ClpP/crotonase-like_dom_sf"/>
</dbReference>
<keyword evidence="2 5" id="KW-0645">Protease</keyword>